<comment type="caution">
    <text evidence="2">The sequence shown here is derived from an EMBL/GenBank/DDBJ whole genome shotgun (WGS) entry which is preliminary data.</text>
</comment>
<proteinExistence type="predicted"/>
<sequence length="81" mass="8790">MKRILFAVLSIALAGFALASFAAVSVIAFAAIASLTLWASAKAMLQRSAPQPAYVRTESRTPHDQRITRVWNDGRGTIIDM</sequence>
<evidence type="ECO:0000313" key="2">
    <source>
        <dbReference type="EMBL" id="TDH37786.1"/>
    </source>
</evidence>
<reference evidence="2 3" key="1">
    <citation type="journal article" date="2013" name="Int. J. Syst. Evol. Microbiol.">
        <title>Hoeflea suaedae sp. nov., an endophytic bacterium isolated from the root of the halophyte Suaeda maritima.</title>
        <authorList>
            <person name="Chung E.J."/>
            <person name="Park J.A."/>
            <person name="Pramanik P."/>
            <person name="Bibi F."/>
            <person name="Jeon C.O."/>
            <person name="Chung Y.R."/>
        </authorList>
    </citation>
    <scope>NUCLEOTIDE SEQUENCE [LARGE SCALE GENOMIC DNA]</scope>
    <source>
        <strain evidence="2 3">YC6898</strain>
    </source>
</reference>
<evidence type="ECO:0000313" key="3">
    <source>
        <dbReference type="Proteomes" id="UP000295131"/>
    </source>
</evidence>
<feature type="signal peptide" evidence="1">
    <location>
        <begin position="1"/>
        <end position="19"/>
    </location>
</feature>
<keyword evidence="3" id="KW-1185">Reference proteome</keyword>
<evidence type="ECO:0000256" key="1">
    <source>
        <dbReference type="SAM" id="SignalP"/>
    </source>
</evidence>
<keyword evidence="1" id="KW-0732">Signal</keyword>
<gene>
    <name evidence="2" type="ORF">E2A64_01200</name>
</gene>
<organism evidence="2 3">
    <name type="scientific">Pseudohoeflea suaedae</name>
    <dbReference type="NCBI Taxonomy" id="877384"/>
    <lineage>
        <taxon>Bacteria</taxon>
        <taxon>Pseudomonadati</taxon>
        <taxon>Pseudomonadota</taxon>
        <taxon>Alphaproteobacteria</taxon>
        <taxon>Hyphomicrobiales</taxon>
        <taxon>Rhizobiaceae</taxon>
        <taxon>Pseudohoeflea</taxon>
    </lineage>
</organism>
<dbReference type="RefSeq" id="WP_133282623.1">
    <property type="nucleotide sequence ID" value="NZ_SMSI01000001.1"/>
</dbReference>
<accession>A0A4R5PLG9</accession>
<dbReference type="OrthoDB" id="8305240at2"/>
<name>A0A4R5PLG9_9HYPH</name>
<dbReference type="Proteomes" id="UP000295131">
    <property type="component" value="Unassembled WGS sequence"/>
</dbReference>
<evidence type="ECO:0008006" key="4">
    <source>
        <dbReference type="Google" id="ProtNLM"/>
    </source>
</evidence>
<dbReference type="EMBL" id="SMSI01000001">
    <property type="protein sequence ID" value="TDH37786.1"/>
    <property type="molecule type" value="Genomic_DNA"/>
</dbReference>
<protein>
    <recommendedName>
        <fullName evidence="4">DUF2244 domain-containing protein</fullName>
    </recommendedName>
</protein>
<dbReference type="AlphaFoldDB" id="A0A4R5PLG9"/>
<feature type="chain" id="PRO_5020287018" description="DUF2244 domain-containing protein" evidence="1">
    <location>
        <begin position="20"/>
        <end position="81"/>
    </location>
</feature>